<comment type="caution">
    <text evidence="1">The sequence shown here is derived from an EMBL/GenBank/DDBJ whole genome shotgun (WGS) entry which is preliminary data.</text>
</comment>
<organism evidence="1 2">
    <name type="scientific">Colletotrichum navitas</name>
    <dbReference type="NCBI Taxonomy" id="681940"/>
    <lineage>
        <taxon>Eukaryota</taxon>
        <taxon>Fungi</taxon>
        <taxon>Dikarya</taxon>
        <taxon>Ascomycota</taxon>
        <taxon>Pezizomycotina</taxon>
        <taxon>Sordariomycetes</taxon>
        <taxon>Hypocreomycetidae</taxon>
        <taxon>Glomerellales</taxon>
        <taxon>Glomerellaceae</taxon>
        <taxon>Colletotrichum</taxon>
        <taxon>Colletotrichum graminicola species complex</taxon>
    </lineage>
</organism>
<dbReference type="RefSeq" id="XP_060414433.1">
    <property type="nucleotide sequence ID" value="XM_060551357.1"/>
</dbReference>
<keyword evidence="2" id="KW-1185">Reference proteome</keyword>
<evidence type="ECO:0000313" key="1">
    <source>
        <dbReference type="EMBL" id="KAK1593109.1"/>
    </source>
</evidence>
<proteinExistence type="predicted"/>
<name>A0AAD8Q0A1_9PEZI</name>
<evidence type="ECO:0000313" key="2">
    <source>
        <dbReference type="Proteomes" id="UP001230504"/>
    </source>
</evidence>
<sequence>MPYWRRSGGTSSAQARLRASIETISGLDSSKLSGLATLPAFPPPTWFRLRACHDLLGTKCRLTSAVTKQGSTSMVDHSAAVFCPLLHTTRSHEPDYQISWEVNGWLLQPALPPVWLHAPRHNSTPSYDHACLEAARLMAAVSSPHVERTGHMPKLSPAHTPLICLWCRPPLRSNNRQTRLGLGHRDLVVVVRIKETLAYAAEEENLDCGKEA</sequence>
<dbReference type="EMBL" id="JAHLJV010000027">
    <property type="protein sequence ID" value="KAK1593109.1"/>
    <property type="molecule type" value="Genomic_DNA"/>
</dbReference>
<dbReference type="Proteomes" id="UP001230504">
    <property type="component" value="Unassembled WGS sequence"/>
</dbReference>
<accession>A0AAD8Q0A1</accession>
<reference evidence="1" key="1">
    <citation type="submission" date="2021-06" db="EMBL/GenBank/DDBJ databases">
        <title>Comparative genomics, transcriptomics and evolutionary studies reveal genomic signatures of adaptation to plant cell wall in hemibiotrophic fungi.</title>
        <authorList>
            <consortium name="DOE Joint Genome Institute"/>
            <person name="Baroncelli R."/>
            <person name="Diaz J.F."/>
            <person name="Benocci T."/>
            <person name="Peng M."/>
            <person name="Battaglia E."/>
            <person name="Haridas S."/>
            <person name="Andreopoulos W."/>
            <person name="Labutti K."/>
            <person name="Pangilinan J."/>
            <person name="Floch G.L."/>
            <person name="Makela M.R."/>
            <person name="Henrissat B."/>
            <person name="Grigoriev I.V."/>
            <person name="Crouch J.A."/>
            <person name="De Vries R.P."/>
            <person name="Sukno S.A."/>
            <person name="Thon M.R."/>
        </authorList>
    </citation>
    <scope>NUCLEOTIDE SEQUENCE</scope>
    <source>
        <strain evidence="1">CBS 125086</strain>
    </source>
</reference>
<dbReference type="AlphaFoldDB" id="A0AAD8Q0A1"/>
<gene>
    <name evidence="1" type="ORF">LY79DRAFT_187788</name>
</gene>
<protein>
    <submittedName>
        <fullName evidence="1">Uncharacterized protein</fullName>
    </submittedName>
</protein>
<dbReference type="GeneID" id="85435597"/>